<gene>
    <name evidence="6" type="primary">LOC112687592</name>
</gene>
<dbReference type="Pfam" id="PF03098">
    <property type="entry name" value="An_peroxidase"/>
    <property type="match status" value="2"/>
</dbReference>
<dbReference type="InterPro" id="IPR037120">
    <property type="entry name" value="Haem_peroxidase_sf_animal"/>
</dbReference>
<evidence type="ECO:0000256" key="1">
    <source>
        <dbReference type="ARBA" id="ARBA00022723"/>
    </source>
</evidence>
<keyword evidence="4" id="KW-0408">Iron</keyword>
<dbReference type="InterPro" id="IPR019791">
    <property type="entry name" value="Haem_peroxidase_animal"/>
</dbReference>
<dbReference type="GO" id="GO:0020037">
    <property type="term" value="F:heme binding"/>
    <property type="evidence" value="ECO:0007669"/>
    <property type="project" value="InterPro"/>
</dbReference>
<dbReference type="InterPro" id="IPR010255">
    <property type="entry name" value="Haem_peroxidase_sf"/>
</dbReference>
<evidence type="ECO:0000256" key="4">
    <source>
        <dbReference type="ARBA" id="ARBA00023004"/>
    </source>
</evidence>
<dbReference type="GO" id="GO:0043005">
    <property type="term" value="C:neuron projection"/>
    <property type="evidence" value="ECO:0007669"/>
    <property type="project" value="TreeGrafter"/>
</dbReference>
<evidence type="ECO:0000313" key="5">
    <source>
        <dbReference type="Proteomes" id="UP000694846"/>
    </source>
</evidence>
<dbReference type="Gene3D" id="1.10.640.10">
    <property type="entry name" value="Haem peroxidase domain superfamily, animal type"/>
    <property type="match status" value="1"/>
</dbReference>
<evidence type="ECO:0000256" key="3">
    <source>
        <dbReference type="ARBA" id="ARBA00023002"/>
    </source>
</evidence>
<evidence type="ECO:0000313" key="6">
    <source>
        <dbReference type="RefSeq" id="XP_025416172.1"/>
    </source>
</evidence>
<dbReference type="PROSITE" id="PS50292">
    <property type="entry name" value="PEROXIDASE_3"/>
    <property type="match status" value="1"/>
</dbReference>
<dbReference type="GO" id="GO:0006979">
    <property type="term" value="P:response to oxidative stress"/>
    <property type="evidence" value="ECO:0007669"/>
    <property type="project" value="InterPro"/>
</dbReference>
<organism evidence="5 6">
    <name type="scientific">Sipha flava</name>
    <name type="common">yellow sugarcane aphid</name>
    <dbReference type="NCBI Taxonomy" id="143950"/>
    <lineage>
        <taxon>Eukaryota</taxon>
        <taxon>Metazoa</taxon>
        <taxon>Ecdysozoa</taxon>
        <taxon>Arthropoda</taxon>
        <taxon>Hexapoda</taxon>
        <taxon>Insecta</taxon>
        <taxon>Pterygota</taxon>
        <taxon>Neoptera</taxon>
        <taxon>Paraneoptera</taxon>
        <taxon>Hemiptera</taxon>
        <taxon>Sternorrhyncha</taxon>
        <taxon>Aphidomorpha</taxon>
        <taxon>Aphidoidea</taxon>
        <taxon>Aphididae</taxon>
        <taxon>Sipha</taxon>
    </lineage>
</organism>
<dbReference type="InterPro" id="IPR050783">
    <property type="entry name" value="Oxylipin_biosynth_metab"/>
</dbReference>
<keyword evidence="1" id="KW-0479">Metal-binding</keyword>
<keyword evidence="3" id="KW-0560">Oxidoreductase</keyword>
<dbReference type="SUPFAM" id="SSF48113">
    <property type="entry name" value="Heme-dependent peroxidases"/>
    <property type="match status" value="1"/>
</dbReference>
<dbReference type="GO" id="GO:0019371">
    <property type="term" value="P:cyclooxygenase pathway"/>
    <property type="evidence" value="ECO:0007669"/>
    <property type="project" value="TreeGrafter"/>
</dbReference>
<dbReference type="GO" id="GO:0004666">
    <property type="term" value="F:prostaglandin-endoperoxide synthase activity"/>
    <property type="evidence" value="ECO:0007669"/>
    <property type="project" value="TreeGrafter"/>
</dbReference>
<evidence type="ECO:0000256" key="2">
    <source>
        <dbReference type="ARBA" id="ARBA00022964"/>
    </source>
</evidence>
<keyword evidence="5" id="KW-1185">Reference proteome</keyword>
<protein>
    <submittedName>
        <fullName evidence="6">Prostaglandin G/H synthase 2-like</fullName>
    </submittedName>
</protein>
<name>A0A8B8FZF1_9HEMI</name>
<accession>A0A8B8FZF1</accession>
<keyword evidence="2" id="KW-0223">Dioxygenase</keyword>
<dbReference type="PANTHER" id="PTHR11903">
    <property type="entry name" value="PROSTAGLANDIN G/H SYNTHASE"/>
    <property type="match status" value="1"/>
</dbReference>
<sequence>MHTLWVREHNRVCDQLAAQHPEWTDEWLYAAARRILVGQMMGIMINDVLNVGGNRWPSKHDSAARWAAGDRPSTTPLEMLLTMMMPSGGAGAHTGFENAKAGSTSFHRDSSRLLDSDISDTVKLMVDQPMGAMSNNNGSAETEPLTKVLMKLSRENSVQSFNRYRTHLGLHAYGSFYELTGNREVARRLESLYENVDNVELLVGMFAEKTSDNSVPTFTVMMNSYIVNSIVTNPLYTKTMWNSDTFGGDYGFSLVKSASIRTFICNNLQDECDNNELIVDLYTK</sequence>
<dbReference type="RefSeq" id="XP_025416172.1">
    <property type="nucleotide sequence ID" value="XM_025560387.1"/>
</dbReference>
<dbReference type="GO" id="GO:0046872">
    <property type="term" value="F:metal ion binding"/>
    <property type="evidence" value="ECO:0007669"/>
    <property type="project" value="UniProtKB-KW"/>
</dbReference>
<dbReference type="PANTHER" id="PTHR11903:SF39">
    <property type="entry name" value="PROSTAGLANDIN G_H SYNTHASE 2-LIKE"/>
    <property type="match status" value="1"/>
</dbReference>
<dbReference type="Proteomes" id="UP000694846">
    <property type="component" value="Unplaced"/>
</dbReference>
<reference evidence="6" key="1">
    <citation type="submission" date="2025-08" db="UniProtKB">
        <authorList>
            <consortium name="RefSeq"/>
        </authorList>
    </citation>
    <scope>IDENTIFICATION</scope>
    <source>
        <tissue evidence="6">Whole body</tissue>
    </source>
</reference>
<dbReference type="GO" id="GO:0004601">
    <property type="term" value="F:peroxidase activity"/>
    <property type="evidence" value="ECO:0007669"/>
    <property type="project" value="InterPro"/>
</dbReference>
<dbReference type="GeneID" id="112687592"/>
<dbReference type="GO" id="GO:0005737">
    <property type="term" value="C:cytoplasm"/>
    <property type="evidence" value="ECO:0007669"/>
    <property type="project" value="TreeGrafter"/>
</dbReference>
<proteinExistence type="predicted"/>
<dbReference type="GO" id="GO:0016702">
    <property type="term" value="F:oxidoreductase activity, acting on single donors with incorporation of molecular oxygen, incorporation of two atoms of oxygen"/>
    <property type="evidence" value="ECO:0007669"/>
    <property type="project" value="TreeGrafter"/>
</dbReference>
<dbReference type="OrthoDB" id="6333650at2759"/>
<dbReference type="AlphaFoldDB" id="A0A8B8FZF1"/>
<dbReference type="PRINTS" id="PR00457">
    <property type="entry name" value="ANPEROXIDASE"/>
</dbReference>